<dbReference type="InterPro" id="IPR052953">
    <property type="entry name" value="Ser-rich/MCO-related"/>
</dbReference>
<dbReference type="SUPFAM" id="SSF49503">
    <property type="entry name" value="Cupredoxins"/>
    <property type="match status" value="1"/>
</dbReference>
<name>A0A6G1HSZ8_9PEZI</name>
<dbReference type="OrthoDB" id="1921208at2759"/>
<dbReference type="AlphaFoldDB" id="A0A6G1HSZ8"/>
<dbReference type="PANTHER" id="PTHR34883:SF4">
    <property type="entry name" value="CUPREDOXIN"/>
    <property type="match status" value="1"/>
</dbReference>
<evidence type="ECO:0000313" key="2">
    <source>
        <dbReference type="EMBL" id="KAF2399044.1"/>
    </source>
</evidence>
<feature type="chain" id="PRO_5026012264" description="Cupredoxin" evidence="1">
    <location>
        <begin position="20"/>
        <end position="266"/>
    </location>
</feature>
<dbReference type="Gene3D" id="2.60.40.420">
    <property type="entry name" value="Cupredoxins - blue copper proteins"/>
    <property type="match status" value="1"/>
</dbReference>
<evidence type="ECO:0000256" key="1">
    <source>
        <dbReference type="SAM" id="SignalP"/>
    </source>
</evidence>
<keyword evidence="3" id="KW-1185">Reference proteome</keyword>
<dbReference type="PANTHER" id="PTHR34883">
    <property type="entry name" value="SERINE-RICH PROTEIN, PUTATIVE-RELATED-RELATED"/>
    <property type="match status" value="1"/>
</dbReference>
<dbReference type="CDD" id="cd00920">
    <property type="entry name" value="Cupredoxin"/>
    <property type="match status" value="1"/>
</dbReference>
<proteinExistence type="predicted"/>
<dbReference type="InterPro" id="IPR008972">
    <property type="entry name" value="Cupredoxin"/>
</dbReference>
<gene>
    <name evidence="2" type="ORF">EJ06DRAFT_531359</name>
</gene>
<organism evidence="2 3">
    <name type="scientific">Trichodelitschia bisporula</name>
    <dbReference type="NCBI Taxonomy" id="703511"/>
    <lineage>
        <taxon>Eukaryota</taxon>
        <taxon>Fungi</taxon>
        <taxon>Dikarya</taxon>
        <taxon>Ascomycota</taxon>
        <taxon>Pezizomycotina</taxon>
        <taxon>Dothideomycetes</taxon>
        <taxon>Dothideomycetes incertae sedis</taxon>
        <taxon>Phaeotrichales</taxon>
        <taxon>Phaeotrichaceae</taxon>
        <taxon>Trichodelitschia</taxon>
    </lineage>
</organism>
<keyword evidence="1" id="KW-0732">Signal</keyword>
<protein>
    <recommendedName>
        <fullName evidence="4">Cupredoxin</fullName>
    </recommendedName>
</protein>
<evidence type="ECO:0008006" key="4">
    <source>
        <dbReference type="Google" id="ProtNLM"/>
    </source>
</evidence>
<reference evidence="2" key="1">
    <citation type="journal article" date="2020" name="Stud. Mycol.">
        <title>101 Dothideomycetes genomes: a test case for predicting lifestyles and emergence of pathogens.</title>
        <authorList>
            <person name="Haridas S."/>
            <person name="Albert R."/>
            <person name="Binder M."/>
            <person name="Bloem J."/>
            <person name="Labutti K."/>
            <person name="Salamov A."/>
            <person name="Andreopoulos B."/>
            <person name="Baker S."/>
            <person name="Barry K."/>
            <person name="Bills G."/>
            <person name="Bluhm B."/>
            <person name="Cannon C."/>
            <person name="Castanera R."/>
            <person name="Culley D."/>
            <person name="Daum C."/>
            <person name="Ezra D."/>
            <person name="Gonzalez J."/>
            <person name="Henrissat B."/>
            <person name="Kuo A."/>
            <person name="Liang C."/>
            <person name="Lipzen A."/>
            <person name="Lutzoni F."/>
            <person name="Magnuson J."/>
            <person name="Mondo S."/>
            <person name="Nolan M."/>
            <person name="Ohm R."/>
            <person name="Pangilinan J."/>
            <person name="Park H.-J."/>
            <person name="Ramirez L."/>
            <person name="Alfaro M."/>
            <person name="Sun H."/>
            <person name="Tritt A."/>
            <person name="Yoshinaga Y."/>
            <person name="Zwiers L.-H."/>
            <person name="Turgeon B."/>
            <person name="Goodwin S."/>
            <person name="Spatafora J."/>
            <person name="Crous P."/>
            <person name="Grigoriev I."/>
        </authorList>
    </citation>
    <scope>NUCLEOTIDE SEQUENCE</scope>
    <source>
        <strain evidence="2">CBS 262.69</strain>
    </source>
</reference>
<sequence length="266" mass="26445">MRFTMRAIYLLEIAGLAAATHPAPVVAKAIVMAAKAAAPDASKTLTVTVGGLPGGPQAAGATGKPVPSFQFFPESVTAQPGQTIRFEFLANNHSVVQTSFDSPCTPAQGGFNSGFIANEANTIPGPTKDFTVKDAGPLYMSCLQVTHCGKGMVFTINPPAEGKGQSHNLFKQAAIKVGGNNLALAAIQAPSAVAQVASTISINVGNQNAAATGATGAAGAVPSVVAGQGSTGNGQACSCMCLCGAGAFPGNAGQGAFGGFLGMSFR</sequence>
<dbReference type="Proteomes" id="UP000799640">
    <property type="component" value="Unassembled WGS sequence"/>
</dbReference>
<feature type="signal peptide" evidence="1">
    <location>
        <begin position="1"/>
        <end position="19"/>
    </location>
</feature>
<dbReference type="EMBL" id="ML996698">
    <property type="protein sequence ID" value="KAF2399044.1"/>
    <property type="molecule type" value="Genomic_DNA"/>
</dbReference>
<accession>A0A6G1HSZ8</accession>
<evidence type="ECO:0000313" key="3">
    <source>
        <dbReference type="Proteomes" id="UP000799640"/>
    </source>
</evidence>